<sequence length="244" mass="27278">MKLTVLGIYGGYPYAGSASSSYLLQSEDGFNLLLDAGSGSLLALEKYLNPFELDAVLLSHYHHDHASDIGVLQYYYQLHPGEKRQSVLPIYGHNQDFISFANLSMDGITKGYPYFDYQPLDLGPFEISFLRTQHPVPAYAMRITEKATGKVFVFTADTAYFEDLVDFSRDADLLLTDTNFAKDKTGRKWHMTSEESAQLAQKSGAKLLLLSHLPQTISHQQLLTEAKEILSQTKLAEVGLTQKV</sequence>
<dbReference type="Proteomes" id="UP000051378">
    <property type="component" value="Unassembled WGS sequence"/>
</dbReference>
<proteinExistence type="predicted"/>
<dbReference type="InterPro" id="IPR001279">
    <property type="entry name" value="Metallo-B-lactamas"/>
</dbReference>
<dbReference type="InterPro" id="IPR036866">
    <property type="entry name" value="RibonucZ/Hydroxyglut_hydro"/>
</dbReference>
<gene>
    <name evidence="3" type="ORF">FC86_GL000182</name>
</gene>
<feature type="domain" description="Metallo-beta-lactamase" evidence="2">
    <location>
        <begin position="18"/>
        <end position="212"/>
    </location>
</feature>
<dbReference type="SMART" id="SM00849">
    <property type="entry name" value="Lactamase_B"/>
    <property type="match status" value="1"/>
</dbReference>
<dbReference type="Pfam" id="PF12706">
    <property type="entry name" value="Lactamase_B_2"/>
    <property type="match status" value="1"/>
</dbReference>
<comment type="caution">
    <text evidence="3">The sequence shown here is derived from an EMBL/GenBank/DDBJ whole genome shotgun (WGS) entry which is preliminary data.</text>
</comment>
<dbReference type="RefSeq" id="WP_056974363.1">
    <property type="nucleotide sequence ID" value="NZ_AYZL01000010.1"/>
</dbReference>
<evidence type="ECO:0000259" key="2">
    <source>
        <dbReference type="SMART" id="SM00849"/>
    </source>
</evidence>
<dbReference type="AlphaFoldDB" id="A0A0R2DK77"/>
<dbReference type="Gene3D" id="3.60.15.10">
    <property type="entry name" value="Ribonuclease Z/Hydroxyacylglutathione hydrolase-like"/>
    <property type="match status" value="1"/>
</dbReference>
<dbReference type="CDD" id="cd07716">
    <property type="entry name" value="RNaseZ_short-form-like_MBL-fold"/>
    <property type="match status" value="1"/>
</dbReference>
<evidence type="ECO:0000313" key="4">
    <source>
        <dbReference type="Proteomes" id="UP000051378"/>
    </source>
</evidence>
<dbReference type="EMBL" id="AYZL01000010">
    <property type="protein sequence ID" value="KRN04505.1"/>
    <property type="molecule type" value="Genomic_DNA"/>
</dbReference>
<protein>
    <submittedName>
        <fullName evidence="3">Beta-lactamase domain-containing protein</fullName>
    </submittedName>
</protein>
<reference evidence="3 4" key="1">
    <citation type="journal article" date="2015" name="Genome Announc.">
        <title>Expanding the biotechnology potential of lactobacilli through comparative genomics of 213 strains and associated genera.</title>
        <authorList>
            <person name="Sun Z."/>
            <person name="Harris H.M."/>
            <person name="McCann A."/>
            <person name="Guo C."/>
            <person name="Argimon S."/>
            <person name="Zhang W."/>
            <person name="Yang X."/>
            <person name="Jeffery I.B."/>
            <person name="Cooney J.C."/>
            <person name="Kagawa T.F."/>
            <person name="Liu W."/>
            <person name="Song Y."/>
            <person name="Salvetti E."/>
            <person name="Wrobel A."/>
            <person name="Rasinkangas P."/>
            <person name="Parkhill J."/>
            <person name="Rea M.C."/>
            <person name="O'Sullivan O."/>
            <person name="Ritari J."/>
            <person name="Douillard F.P."/>
            <person name="Paul Ross R."/>
            <person name="Yang R."/>
            <person name="Briner A.E."/>
            <person name="Felis G.E."/>
            <person name="de Vos W.M."/>
            <person name="Barrangou R."/>
            <person name="Klaenhammer T.R."/>
            <person name="Caufield P.W."/>
            <person name="Cui Y."/>
            <person name="Zhang H."/>
            <person name="O'Toole P.W."/>
        </authorList>
    </citation>
    <scope>NUCLEOTIDE SEQUENCE [LARGE SCALE GENOMIC DNA]</scope>
    <source>
        <strain evidence="3 4">DSM 23037</strain>
    </source>
</reference>
<keyword evidence="4" id="KW-1185">Reference proteome</keyword>
<dbReference type="GO" id="GO:0042781">
    <property type="term" value="F:3'-tRNA processing endoribonuclease activity"/>
    <property type="evidence" value="ECO:0007669"/>
    <property type="project" value="TreeGrafter"/>
</dbReference>
<accession>A0A0R2DK77</accession>
<keyword evidence="1" id="KW-0862">Zinc</keyword>
<dbReference type="STRING" id="1423744.FC86_GL000182"/>
<organism evidence="3 4">
    <name type="scientific">Holzapfeliella floricola DSM 23037 = JCM 16512</name>
    <dbReference type="NCBI Taxonomy" id="1423744"/>
    <lineage>
        <taxon>Bacteria</taxon>
        <taxon>Bacillati</taxon>
        <taxon>Bacillota</taxon>
        <taxon>Bacilli</taxon>
        <taxon>Lactobacillales</taxon>
        <taxon>Lactobacillaceae</taxon>
        <taxon>Holzapfeliella</taxon>
    </lineage>
</organism>
<evidence type="ECO:0000256" key="1">
    <source>
        <dbReference type="ARBA" id="ARBA00022833"/>
    </source>
</evidence>
<evidence type="ECO:0000313" key="3">
    <source>
        <dbReference type="EMBL" id="KRN04505.1"/>
    </source>
</evidence>
<name>A0A0R2DK77_9LACO</name>
<dbReference type="OrthoDB" id="9794898at2"/>
<dbReference type="PANTHER" id="PTHR46018:SF4">
    <property type="entry name" value="METALLO-HYDROLASE YHFI-RELATED"/>
    <property type="match status" value="1"/>
</dbReference>
<dbReference type="SUPFAM" id="SSF56281">
    <property type="entry name" value="Metallo-hydrolase/oxidoreductase"/>
    <property type="match status" value="1"/>
</dbReference>
<dbReference type="PANTHER" id="PTHR46018">
    <property type="entry name" value="ZINC PHOSPHODIESTERASE ELAC PROTEIN 1"/>
    <property type="match status" value="1"/>
</dbReference>
<dbReference type="PATRIC" id="fig|1423744.4.peg.186"/>